<comment type="caution">
    <text evidence="2">The sequence shown here is derived from an EMBL/GenBank/DDBJ whole genome shotgun (WGS) entry which is preliminary data.</text>
</comment>
<gene>
    <name evidence="2" type="ORF">SCF082_LOCUS7741</name>
</gene>
<keyword evidence="3" id="KW-1185">Reference proteome</keyword>
<evidence type="ECO:0000313" key="3">
    <source>
        <dbReference type="Proteomes" id="UP001642464"/>
    </source>
</evidence>
<feature type="non-terminal residue" evidence="2">
    <location>
        <position position="1"/>
    </location>
</feature>
<dbReference type="EMBL" id="CAXAMM010004406">
    <property type="protein sequence ID" value="CAK9003426.1"/>
    <property type="molecule type" value="Genomic_DNA"/>
</dbReference>
<name>A0ABP0ILF7_9DINO</name>
<dbReference type="Proteomes" id="UP001642464">
    <property type="component" value="Unassembled WGS sequence"/>
</dbReference>
<protein>
    <submittedName>
        <fullName evidence="2">Replication factor C subunit 2</fullName>
    </submittedName>
</protein>
<evidence type="ECO:0000313" key="2">
    <source>
        <dbReference type="EMBL" id="CAK9003426.1"/>
    </source>
</evidence>
<organism evidence="2 3">
    <name type="scientific">Durusdinium trenchii</name>
    <dbReference type="NCBI Taxonomy" id="1381693"/>
    <lineage>
        <taxon>Eukaryota</taxon>
        <taxon>Sar</taxon>
        <taxon>Alveolata</taxon>
        <taxon>Dinophyceae</taxon>
        <taxon>Suessiales</taxon>
        <taxon>Symbiodiniaceae</taxon>
        <taxon>Durusdinium</taxon>
    </lineage>
</organism>
<evidence type="ECO:0000256" key="1">
    <source>
        <dbReference type="SAM" id="MobiDB-lite"/>
    </source>
</evidence>
<feature type="compositionally biased region" description="Low complexity" evidence="1">
    <location>
        <begin position="301"/>
        <end position="323"/>
    </location>
</feature>
<proteinExistence type="predicted"/>
<accession>A0ABP0ILF7</accession>
<feature type="region of interest" description="Disordered" evidence="1">
    <location>
        <begin position="299"/>
        <end position="323"/>
    </location>
</feature>
<sequence>GCYVVVDNAGDNYWCGDQVPKELRKLLTGREQRRDVSTVAFTKNDFVVSFVDGGWESQADEEVTESLHKAGKVLSFSFGPGDSYVLAGTKGVYWRSIPRKAERVIESRSSPLVHAALGARGAFYLEFKDGNSFWGGEMAKDLEHLLGHDKRTISKFSLSATEKHFFVLFSDQSYAWSATQDFCNLIDSNGMTMDPQDVLFSTDTIGSMFKGGRSIYETAEALKSGSLNAFDVPAIRVVQYRKAIYTLDNRRLWAFSHAGVSAIPVIVYEMKKKDTRLRKALQRVNGLEVRIRDSNEVDYVSSSDSQDSGGFSSSDSEDSFISV</sequence>
<reference evidence="2 3" key="1">
    <citation type="submission" date="2024-02" db="EMBL/GenBank/DDBJ databases">
        <authorList>
            <person name="Chen Y."/>
            <person name="Shah S."/>
            <person name="Dougan E. K."/>
            <person name="Thang M."/>
            <person name="Chan C."/>
        </authorList>
    </citation>
    <scope>NUCLEOTIDE SEQUENCE [LARGE SCALE GENOMIC DNA]</scope>
</reference>